<dbReference type="AlphaFoldDB" id="A0AAU7BPG2"/>
<dbReference type="NCBIfam" id="TIGR00778">
    <property type="entry name" value="ahpD_dom"/>
    <property type="match status" value="1"/>
</dbReference>
<dbReference type="RefSeq" id="WP_347922007.1">
    <property type="nucleotide sequence ID" value="NZ_CP157199.1"/>
</dbReference>
<dbReference type="EMBL" id="CP157199">
    <property type="protein sequence ID" value="XBG59971.1"/>
    <property type="molecule type" value="Genomic_DNA"/>
</dbReference>
<gene>
    <name evidence="2" type="ORF">ABGB03_08855</name>
</gene>
<dbReference type="Gene3D" id="1.20.1290.10">
    <property type="entry name" value="AhpD-like"/>
    <property type="match status" value="1"/>
</dbReference>
<reference evidence="2" key="1">
    <citation type="submission" date="2024-05" db="EMBL/GenBank/DDBJ databases">
        <title>Pontimicrobium maritimus sp. nov., isolated form sea water.</title>
        <authorList>
            <person name="Muhammad N."/>
            <person name="Vuong T.Q."/>
            <person name="Han H.L."/>
            <person name="Kim S.-G."/>
        </authorList>
    </citation>
    <scope>NUCLEOTIDE SEQUENCE</scope>
    <source>
        <strain evidence="2">SW4</strain>
    </source>
</reference>
<feature type="domain" description="Carboxymuconolactone decarboxylase-like" evidence="1">
    <location>
        <begin position="54"/>
        <end position="103"/>
    </location>
</feature>
<dbReference type="Pfam" id="PF02627">
    <property type="entry name" value="CMD"/>
    <property type="match status" value="1"/>
</dbReference>
<sequence>MKEIHVPTRDQVDNKSKVIFDNIKSKIGMLPNIYAVTGYSSDSLELHMETTNRAGKGSFSMKELEAIRLVVSEVNGCDYCLAAHTAIAKMNGFNDEDAIALRTLNSSNEKLLVLTTLAADIVENRGKPLESNIDKFFDLGYTEKALIDMVSVIVDITFTNYIHGITRVPIDFPEVVSV</sequence>
<evidence type="ECO:0000259" key="1">
    <source>
        <dbReference type="Pfam" id="PF02627"/>
    </source>
</evidence>
<dbReference type="InterPro" id="IPR004675">
    <property type="entry name" value="AhpD_core"/>
</dbReference>
<dbReference type="GO" id="GO:0051920">
    <property type="term" value="F:peroxiredoxin activity"/>
    <property type="evidence" value="ECO:0007669"/>
    <property type="project" value="InterPro"/>
</dbReference>
<protein>
    <submittedName>
        <fullName evidence="2">Carboxymuconolactone decarboxylase family protein</fullName>
    </submittedName>
</protein>
<dbReference type="SUPFAM" id="SSF69118">
    <property type="entry name" value="AhpD-like"/>
    <property type="match status" value="1"/>
</dbReference>
<name>A0AAU7BPG2_9FLAO</name>
<dbReference type="InterPro" id="IPR029032">
    <property type="entry name" value="AhpD-like"/>
</dbReference>
<evidence type="ECO:0000313" key="2">
    <source>
        <dbReference type="EMBL" id="XBG59971.1"/>
    </source>
</evidence>
<dbReference type="PANTHER" id="PTHR35446">
    <property type="entry name" value="SI:CH211-175M2.5"/>
    <property type="match status" value="1"/>
</dbReference>
<dbReference type="InterPro" id="IPR003779">
    <property type="entry name" value="CMD-like"/>
</dbReference>
<organism evidence="2">
    <name type="scientific">Pontimicrobium sp. SW4</name>
    <dbReference type="NCBI Taxonomy" id="3153519"/>
    <lineage>
        <taxon>Bacteria</taxon>
        <taxon>Pseudomonadati</taxon>
        <taxon>Bacteroidota</taxon>
        <taxon>Flavobacteriia</taxon>
        <taxon>Flavobacteriales</taxon>
        <taxon>Flavobacteriaceae</taxon>
        <taxon>Pontimicrobium</taxon>
    </lineage>
</organism>
<proteinExistence type="predicted"/>
<accession>A0AAU7BPG2</accession>
<dbReference type="PANTHER" id="PTHR35446:SF3">
    <property type="entry name" value="CMD DOMAIN-CONTAINING PROTEIN"/>
    <property type="match status" value="1"/>
</dbReference>